<dbReference type="SUPFAM" id="SSF51735">
    <property type="entry name" value="NAD(P)-binding Rossmann-fold domains"/>
    <property type="match status" value="1"/>
</dbReference>
<evidence type="ECO:0000259" key="2">
    <source>
        <dbReference type="Pfam" id="PF03807"/>
    </source>
</evidence>
<dbReference type="GO" id="GO:0016491">
    <property type="term" value="F:oxidoreductase activity"/>
    <property type="evidence" value="ECO:0007669"/>
    <property type="project" value="UniProtKB-KW"/>
</dbReference>
<dbReference type="InterPro" id="IPR036291">
    <property type="entry name" value="NAD(P)-bd_dom_sf"/>
</dbReference>
<proteinExistence type="predicted"/>
<name>A0A5E4RQF1_9BURK</name>
<dbReference type="OrthoDB" id="5499754at2"/>
<accession>A0A5E4RQF1</accession>
<evidence type="ECO:0000313" key="3">
    <source>
        <dbReference type="EMBL" id="VVD65567.1"/>
    </source>
</evidence>
<dbReference type="PANTHER" id="PTHR14239">
    <property type="entry name" value="DUDULIN-RELATED"/>
    <property type="match status" value="1"/>
</dbReference>
<sequence length="254" mass="26737">MEVGIIGTGNIGGTLARRLKAAGHSIRVANSKGLAAVENFADEIGATAADVKGAISGADVIVLAIPLPGMAKLPAGMFDSIPSHVPVIDTSNYYPGLRDSRIPEIDEGMPESVWVSRQLDRSVIKAFNNLLAYSLAHLGLPEGSPDRLAVAVAGDDDDGKQTVMELVNQIGFDPVNGGSLEDSWRQEPSTPAYCCDYGAEMMRKGLAAAIKGEASVKRDRMPELFAKLGPNPSHDDIVAMNRAANAVAGFPLRS</sequence>
<dbReference type="InterPro" id="IPR051267">
    <property type="entry name" value="STEAP_metalloreductase"/>
</dbReference>
<dbReference type="Gene3D" id="3.40.50.720">
    <property type="entry name" value="NAD(P)-binding Rossmann-like Domain"/>
    <property type="match status" value="1"/>
</dbReference>
<feature type="domain" description="Pyrroline-5-carboxylate reductase catalytic N-terminal" evidence="2">
    <location>
        <begin position="3"/>
        <end position="93"/>
    </location>
</feature>
<evidence type="ECO:0000313" key="4">
    <source>
        <dbReference type="Proteomes" id="UP000337189"/>
    </source>
</evidence>
<dbReference type="Proteomes" id="UP000337189">
    <property type="component" value="Unassembled WGS sequence"/>
</dbReference>
<dbReference type="EMBL" id="CABPSJ010000001">
    <property type="protein sequence ID" value="VVD65567.1"/>
    <property type="molecule type" value="Genomic_DNA"/>
</dbReference>
<reference evidence="3 4" key="1">
    <citation type="submission" date="2019-08" db="EMBL/GenBank/DDBJ databases">
        <authorList>
            <person name="Peeters C."/>
        </authorList>
    </citation>
    <scope>NUCLEOTIDE SEQUENCE [LARGE SCALE GENOMIC DNA]</scope>
    <source>
        <strain evidence="3 4">LMG 31110</strain>
    </source>
</reference>
<keyword evidence="1" id="KW-0560">Oxidoreductase</keyword>
<dbReference type="AlphaFoldDB" id="A0A5E4RQF1"/>
<gene>
    <name evidence="3" type="ORF">PCO31110_00330</name>
</gene>
<evidence type="ECO:0000256" key="1">
    <source>
        <dbReference type="ARBA" id="ARBA00023002"/>
    </source>
</evidence>
<protein>
    <recommendedName>
        <fullName evidence="2">Pyrroline-5-carboxylate reductase catalytic N-terminal domain-containing protein</fullName>
    </recommendedName>
</protein>
<organism evidence="3 4">
    <name type="scientific">Pandoraea communis</name>
    <dbReference type="NCBI Taxonomy" id="2508297"/>
    <lineage>
        <taxon>Bacteria</taxon>
        <taxon>Pseudomonadati</taxon>
        <taxon>Pseudomonadota</taxon>
        <taxon>Betaproteobacteria</taxon>
        <taxon>Burkholderiales</taxon>
        <taxon>Burkholderiaceae</taxon>
        <taxon>Pandoraea</taxon>
    </lineage>
</organism>
<dbReference type="InterPro" id="IPR028939">
    <property type="entry name" value="P5C_Rdtase_cat_N"/>
</dbReference>
<dbReference type="Pfam" id="PF03807">
    <property type="entry name" value="F420_oxidored"/>
    <property type="match status" value="1"/>
</dbReference>